<name>A0A6I4V043_9SPHN</name>
<comment type="caution">
    <text evidence="3">The sequence shown here is derived from an EMBL/GenBank/DDBJ whole genome shotgun (WGS) entry which is preliminary data.</text>
</comment>
<feature type="chain" id="PRO_5026006456" evidence="1">
    <location>
        <begin position="25"/>
        <end position="253"/>
    </location>
</feature>
<dbReference type="Pfam" id="PF09822">
    <property type="entry name" value="ABC_transp_aux"/>
    <property type="match status" value="1"/>
</dbReference>
<evidence type="ECO:0000313" key="3">
    <source>
        <dbReference type="EMBL" id="MXP47208.1"/>
    </source>
</evidence>
<organism evidence="3 4">
    <name type="scientific">Pontixanthobacter luteolus</name>
    <dbReference type="NCBI Taxonomy" id="295089"/>
    <lineage>
        <taxon>Bacteria</taxon>
        <taxon>Pseudomonadati</taxon>
        <taxon>Pseudomonadota</taxon>
        <taxon>Alphaproteobacteria</taxon>
        <taxon>Sphingomonadales</taxon>
        <taxon>Erythrobacteraceae</taxon>
        <taxon>Pontixanthobacter</taxon>
    </lineage>
</organism>
<dbReference type="Proteomes" id="UP000471435">
    <property type="component" value="Unassembled WGS sequence"/>
</dbReference>
<keyword evidence="1" id="KW-0732">Signal</keyword>
<sequence length="253" mass="26498">MGTARSVAACICAALLVLASSACADQAEEVVQAPQMPALGLMTSLPIYWPSQSDISAAISPDAEAPWVRRLLEERYELTPLDTLAGQGAVTPSAALSAVDYLILAQPAPLPPADYVALDEWVKAGGQVLIFADPVLTQHSQFGLGDKRRPQDIAMLGPILSRWGLELRVGPDTSGEALWSSVAIPVEAPGVLAAHGSEFADCEIQAAGLVAQCQVGEGRATVIADAAILDTELADEARIEALGSMLQRTFGRD</sequence>
<protein>
    <submittedName>
        <fullName evidence="3">ABC transporter</fullName>
    </submittedName>
</protein>
<feature type="signal peptide" evidence="1">
    <location>
        <begin position="1"/>
        <end position="24"/>
    </location>
</feature>
<evidence type="ECO:0000259" key="2">
    <source>
        <dbReference type="Pfam" id="PF09822"/>
    </source>
</evidence>
<dbReference type="OrthoDB" id="7390937at2"/>
<evidence type="ECO:0000256" key="1">
    <source>
        <dbReference type="SAM" id="SignalP"/>
    </source>
</evidence>
<dbReference type="RefSeq" id="WP_160730355.1">
    <property type="nucleotide sequence ID" value="NZ_WTYP01000001.1"/>
</dbReference>
<accession>A0A6I4V043</accession>
<dbReference type="InterPro" id="IPR019196">
    <property type="entry name" value="ABC_transp_unknown"/>
</dbReference>
<dbReference type="EMBL" id="WTYP01000001">
    <property type="protein sequence ID" value="MXP47208.1"/>
    <property type="molecule type" value="Genomic_DNA"/>
</dbReference>
<evidence type="ECO:0000313" key="4">
    <source>
        <dbReference type="Proteomes" id="UP000471435"/>
    </source>
</evidence>
<gene>
    <name evidence="3" type="ORF">GRI43_07370</name>
</gene>
<proteinExistence type="predicted"/>
<feature type="domain" description="ABC-type uncharacterised transport system" evidence="2">
    <location>
        <begin position="61"/>
        <end position="167"/>
    </location>
</feature>
<keyword evidence="4" id="KW-1185">Reference proteome</keyword>
<reference evidence="3 4" key="1">
    <citation type="submission" date="2019-12" db="EMBL/GenBank/DDBJ databases">
        <title>Genomic-based taxomic classification of the family Erythrobacteraceae.</title>
        <authorList>
            <person name="Xu L."/>
        </authorList>
    </citation>
    <scope>NUCLEOTIDE SEQUENCE [LARGE SCALE GENOMIC DNA]</scope>
    <source>
        <strain evidence="3 4">SW-109</strain>
    </source>
</reference>
<dbReference type="PROSITE" id="PS51257">
    <property type="entry name" value="PROKAR_LIPOPROTEIN"/>
    <property type="match status" value="1"/>
</dbReference>
<dbReference type="AlphaFoldDB" id="A0A6I4V043"/>